<dbReference type="Pfam" id="PF05949">
    <property type="entry name" value="DUF881"/>
    <property type="match status" value="1"/>
</dbReference>
<feature type="transmembrane region" description="Helical" evidence="3">
    <location>
        <begin position="21"/>
        <end position="43"/>
    </location>
</feature>
<reference evidence="5" key="1">
    <citation type="journal article" date="2019" name="Int. J. Syst. Evol. Microbiol.">
        <title>The Global Catalogue of Microorganisms (GCM) 10K type strain sequencing project: providing services to taxonomists for standard genome sequencing and annotation.</title>
        <authorList>
            <consortium name="The Broad Institute Genomics Platform"/>
            <consortium name="The Broad Institute Genome Sequencing Center for Infectious Disease"/>
            <person name="Wu L."/>
            <person name="Ma J."/>
        </authorList>
    </citation>
    <scope>NUCLEOTIDE SEQUENCE [LARGE SCALE GENOMIC DNA]</scope>
    <source>
        <strain evidence="5">CCUG 52478</strain>
    </source>
</reference>
<keyword evidence="5" id="KW-1185">Reference proteome</keyword>
<dbReference type="RefSeq" id="WP_367920279.1">
    <property type="nucleotide sequence ID" value="NZ_BAABAC010000028.1"/>
</dbReference>
<name>A0ABW3WA58_9ACTN</name>
<evidence type="ECO:0000256" key="2">
    <source>
        <dbReference type="SAM" id="MobiDB-lite"/>
    </source>
</evidence>
<sequence length="268" mass="28229">MTGSHAGGGTGRRTGSERRSLGWRIGTPVVALLSGSLLAVSAANSHGTDLRPGRYNNLAELVAGEASDYRTVEDRFNELSDEVDRLTASINDKGVGRARADVAKLRDPAGLTPRSGPGLAITLSDAPSELVDAAVARNKEVDPEKRINLNRFVVHQQDIQAVVNALWAGGASAVTIAGQRVISTTGIKCEGNAVQLQGVPYPQPYVIEAVGDPTGLYESVASDPLVAGFRTDAANPLIGIGYSLDFKARVEAPAYDGVLDLQYARPLR</sequence>
<comment type="caution">
    <text evidence="4">The sequence shown here is derived from an EMBL/GenBank/DDBJ whole genome shotgun (WGS) entry which is preliminary data.</text>
</comment>
<dbReference type="PANTHER" id="PTHR37313">
    <property type="entry name" value="UPF0749 PROTEIN RV1825"/>
    <property type="match status" value="1"/>
</dbReference>
<dbReference type="InterPro" id="IPR010273">
    <property type="entry name" value="DUF881"/>
</dbReference>
<evidence type="ECO:0000256" key="3">
    <source>
        <dbReference type="SAM" id="Phobius"/>
    </source>
</evidence>
<gene>
    <name evidence="4" type="ORF">ACFQ3F_25515</name>
</gene>
<accession>A0ABW3WA58</accession>
<protein>
    <submittedName>
        <fullName evidence="4">DUF881 domain-containing protein</fullName>
    </submittedName>
</protein>
<comment type="similarity">
    <text evidence="1">Belongs to the UPF0749 family.</text>
</comment>
<organism evidence="4 5">
    <name type="scientific">Nocardioides ginsengisoli</name>
    <dbReference type="NCBI Taxonomy" id="363868"/>
    <lineage>
        <taxon>Bacteria</taxon>
        <taxon>Bacillati</taxon>
        <taxon>Actinomycetota</taxon>
        <taxon>Actinomycetes</taxon>
        <taxon>Propionibacteriales</taxon>
        <taxon>Nocardioidaceae</taxon>
        <taxon>Nocardioides</taxon>
    </lineage>
</organism>
<dbReference type="Gene3D" id="3.30.70.1880">
    <property type="entry name" value="Protein of unknown function DUF881"/>
    <property type="match status" value="1"/>
</dbReference>
<dbReference type="PANTHER" id="PTHR37313:SF4">
    <property type="entry name" value="CONSERVED MEMBRANE PROTEIN-RELATED"/>
    <property type="match status" value="1"/>
</dbReference>
<keyword evidence="3" id="KW-1133">Transmembrane helix</keyword>
<keyword evidence="3" id="KW-0812">Transmembrane</keyword>
<dbReference type="EMBL" id="JBHTLX010000034">
    <property type="protein sequence ID" value="MFD1251173.1"/>
    <property type="molecule type" value="Genomic_DNA"/>
</dbReference>
<evidence type="ECO:0000313" key="5">
    <source>
        <dbReference type="Proteomes" id="UP001597229"/>
    </source>
</evidence>
<evidence type="ECO:0000256" key="1">
    <source>
        <dbReference type="ARBA" id="ARBA00009108"/>
    </source>
</evidence>
<evidence type="ECO:0000313" key="4">
    <source>
        <dbReference type="EMBL" id="MFD1251173.1"/>
    </source>
</evidence>
<feature type="compositionally biased region" description="Gly residues" evidence="2">
    <location>
        <begin position="1"/>
        <end position="12"/>
    </location>
</feature>
<dbReference type="Proteomes" id="UP001597229">
    <property type="component" value="Unassembled WGS sequence"/>
</dbReference>
<keyword evidence="3" id="KW-0472">Membrane</keyword>
<proteinExistence type="inferred from homology"/>
<feature type="region of interest" description="Disordered" evidence="2">
    <location>
        <begin position="1"/>
        <end position="20"/>
    </location>
</feature>